<keyword evidence="1" id="KW-0472">Membrane</keyword>
<evidence type="ECO:0000313" key="5">
    <source>
        <dbReference type="Proteomes" id="UP000053372"/>
    </source>
</evidence>
<dbReference type="SUPFAM" id="SSF52540">
    <property type="entry name" value="P-loop containing nucleoside triphosphate hydrolases"/>
    <property type="match status" value="1"/>
</dbReference>
<dbReference type="EMBL" id="LMTZ01000037">
    <property type="protein sequence ID" value="KST69027.1"/>
    <property type="molecule type" value="Genomic_DNA"/>
</dbReference>
<keyword evidence="1" id="KW-1133">Transmembrane helix</keyword>
<sequence>MTTKLKKFWKFFRNDIGELAKKPSSATETGAEVSKTSLELAIALGLLGSSFAPAAVAVAGLSFVGLASKGIKFYQDRTKDKLTLEECVAIASRLAYVESFERILCKIKDSNQNLFTKIVLTKIEKIQALEELGELTENFQFDPEEARIAITCFRETKLAHDLNRHLSFSLRQAGLTPIEADILTQRIAWSTQRYMNQALAEANLEIFHGMSERLLQELEKYQSIDDYLEYEISKQPQEKVFAEDFTFQDIYVPLKAQPLNSNGEEDKQQKPVNLEFWANNLLQNPQKANQVIFIQGDPGRGKSVFCRMFANWVRQNLYPVWTPVLVCLRDIEAFEKQFENTLRAVVDRDFANSDRGWLTDKNIRYLFLLDGFDELLMEGRTSGGLEKFLKQVGVFQESCQRNPEKGHRVLITGRTLALQSIERNMPANLERVKILPMDEDIQEQWFQKWSVQVGDDKATAFEQFLANQKCPTRVRELAQEPLLLYLLAAMHRDGELTEEMFAISKDTTYSVSTSKILIYQKSLDWVLTKQRPEILQREITEQDTEDLRYILTEAGLCVVQSGDECAAMSMIEKRLKGDETAKNFLEEARRHIGDNPLRNALAAFYLQPVRQTGSVEFAHKSFSEFLFSERLKENIESWTDPKANKKGRGFNIPQEQMDWEIYDLLGYGGLTPEIVEYLMGLVTASEHFRPVELFRRLEDFYQRWCDGEFIDDYAETLPQKKSRQLHEENIELGQRQVDIYAGLNVMILLLELHRYAQEQNDLKEQIIFYPSGQAKNNWTFKLRRIINYSDAIRFRTFNSVVGQYLSYADLRFVYLSSVDLRGVYLSGADLSSANLRRAYLSSADLTNIDLSNSDLSGANLVGANLVGANLIGANLVGANLIGANLSCANLVGAKLNSVDLSRANLMDADLSSANLSSANLIRTNFSRANLSIANLISVNLNSANLSSANLVSANLSRANLSSANLSSANLSRAKLINTNLISTDFSDADLSGADLSRAYLSRAYLSRAYLSDELFGDIHWDENTNWEGVRGLETTKNLPEALKQKLGLDILLKEDEN</sequence>
<feature type="transmembrane region" description="Helical" evidence="1">
    <location>
        <begin position="40"/>
        <end position="67"/>
    </location>
</feature>
<reference evidence="4 5" key="1">
    <citation type="journal article" date="2015" name="Genome Announc.">
        <title>Draft Genome of the Euendolithic (true boring) Cyanobacterium Mastigocoleus testarum strain BC008.</title>
        <authorList>
            <person name="Guida B.S."/>
            <person name="Garcia-Pichel F."/>
        </authorList>
    </citation>
    <scope>NUCLEOTIDE SEQUENCE [LARGE SCALE GENOMIC DNA]</scope>
    <source>
        <strain evidence="4 5">BC008</strain>
    </source>
</reference>
<dbReference type="InterPro" id="IPR001646">
    <property type="entry name" value="5peptide_repeat"/>
</dbReference>
<evidence type="ECO:0000313" key="4">
    <source>
        <dbReference type="EMBL" id="KST69027.1"/>
    </source>
</evidence>
<dbReference type="Proteomes" id="UP000053372">
    <property type="component" value="Unassembled WGS sequence"/>
</dbReference>
<dbReference type="InterPro" id="IPR027417">
    <property type="entry name" value="P-loop_NTPase"/>
</dbReference>
<dbReference type="RefSeq" id="WP_058183401.1">
    <property type="nucleotide sequence ID" value="NZ_LMTZ01000037.1"/>
</dbReference>
<comment type="caution">
    <text evidence="4">The sequence shown here is derived from an EMBL/GenBank/DDBJ whole genome shotgun (WGS) entry which is preliminary data.</text>
</comment>
<accession>A0A0V7ZWN3</accession>
<dbReference type="Pfam" id="PF05729">
    <property type="entry name" value="NACHT"/>
    <property type="match status" value="1"/>
</dbReference>
<protein>
    <submittedName>
        <fullName evidence="4">Uncharacterized protein</fullName>
    </submittedName>
</protein>
<dbReference type="InterPro" id="IPR007111">
    <property type="entry name" value="NACHT_NTPase"/>
</dbReference>
<dbReference type="OrthoDB" id="473122at2"/>
<dbReference type="PANTHER" id="PTHR14136:SF17">
    <property type="entry name" value="BTB_POZ DOMAIN-CONTAINING PROTEIN KCTD9"/>
    <property type="match status" value="1"/>
</dbReference>
<evidence type="ECO:0000259" key="2">
    <source>
        <dbReference type="Pfam" id="PF05729"/>
    </source>
</evidence>
<dbReference type="AlphaFoldDB" id="A0A0V7ZWN3"/>
<dbReference type="PANTHER" id="PTHR14136">
    <property type="entry name" value="BTB_POZ DOMAIN-CONTAINING PROTEIN KCTD9"/>
    <property type="match status" value="1"/>
</dbReference>
<name>A0A0V7ZWN3_9CYAN</name>
<dbReference type="SUPFAM" id="SSF141571">
    <property type="entry name" value="Pentapeptide repeat-like"/>
    <property type="match status" value="2"/>
</dbReference>
<dbReference type="Gene3D" id="2.160.20.80">
    <property type="entry name" value="E3 ubiquitin-protein ligase SopA"/>
    <property type="match status" value="2"/>
</dbReference>
<proteinExistence type="predicted"/>
<evidence type="ECO:0000256" key="1">
    <source>
        <dbReference type="SAM" id="Phobius"/>
    </source>
</evidence>
<evidence type="ECO:0000259" key="3">
    <source>
        <dbReference type="Pfam" id="PF22735"/>
    </source>
</evidence>
<dbReference type="InterPro" id="IPR051082">
    <property type="entry name" value="Pentapeptide-BTB/POZ_domain"/>
</dbReference>
<dbReference type="InterPro" id="IPR054568">
    <property type="entry name" value="NNH3"/>
</dbReference>
<dbReference type="Pfam" id="PF00805">
    <property type="entry name" value="Pentapeptide"/>
    <property type="match status" value="4"/>
</dbReference>
<dbReference type="Pfam" id="PF22735">
    <property type="entry name" value="NNH3"/>
    <property type="match status" value="1"/>
</dbReference>
<feature type="domain" description="NACHT" evidence="2">
    <location>
        <begin position="291"/>
        <end position="449"/>
    </location>
</feature>
<feature type="domain" description="NACHT N-terminal Helical" evidence="3">
    <location>
        <begin position="53"/>
        <end position="247"/>
    </location>
</feature>
<gene>
    <name evidence="4" type="ORF">BC008_02840</name>
</gene>
<keyword evidence="5" id="KW-1185">Reference proteome</keyword>
<keyword evidence="1" id="KW-0812">Transmembrane</keyword>
<dbReference type="Gene3D" id="3.40.50.300">
    <property type="entry name" value="P-loop containing nucleotide triphosphate hydrolases"/>
    <property type="match status" value="1"/>
</dbReference>
<organism evidence="4 5">
    <name type="scientific">Mastigocoleus testarum BC008</name>
    <dbReference type="NCBI Taxonomy" id="371196"/>
    <lineage>
        <taxon>Bacteria</taxon>
        <taxon>Bacillati</taxon>
        <taxon>Cyanobacteriota</taxon>
        <taxon>Cyanophyceae</taxon>
        <taxon>Nostocales</taxon>
        <taxon>Hapalosiphonaceae</taxon>
        <taxon>Mastigocoleus</taxon>
    </lineage>
</organism>